<dbReference type="AlphaFoldDB" id="A0A6A6WMC9"/>
<dbReference type="InterPro" id="IPR019384">
    <property type="entry name" value="FHIP"/>
</dbReference>
<feature type="region of interest" description="Disordered" evidence="1">
    <location>
        <begin position="702"/>
        <end position="804"/>
    </location>
</feature>
<name>A0A6A6WMC9_9PEZI</name>
<feature type="compositionally biased region" description="Polar residues" evidence="1">
    <location>
        <begin position="754"/>
        <end position="766"/>
    </location>
</feature>
<evidence type="ECO:0000313" key="2">
    <source>
        <dbReference type="EMBL" id="KAF2763312.1"/>
    </source>
</evidence>
<protein>
    <recommendedName>
        <fullName evidence="4">Retinoic acid induced 16-like protein-domain-containing protein</fullName>
    </recommendedName>
</protein>
<feature type="compositionally biased region" description="Acidic residues" evidence="1">
    <location>
        <begin position="916"/>
        <end position="927"/>
    </location>
</feature>
<dbReference type="PANTHER" id="PTHR21705">
    <property type="entry name" value="RAI16 PROTEIN-RELATED"/>
    <property type="match status" value="1"/>
</dbReference>
<evidence type="ECO:0008006" key="4">
    <source>
        <dbReference type="Google" id="ProtNLM"/>
    </source>
</evidence>
<evidence type="ECO:0000313" key="3">
    <source>
        <dbReference type="Proteomes" id="UP000799437"/>
    </source>
</evidence>
<dbReference type="OrthoDB" id="5350595at2759"/>
<dbReference type="GeneID" id="54481952"/>
<dbReference type="RefSeq" id="XP_033605763.1">
    <property type="nucleotide sequence ID" value="XM_033740898.1"/>
</dbReference>
<dbReference type="Proteomes" id="UP000799437">
    <property type="component" value="Unassembled WGS sequence"/>
</dbReference>
<feature type="region of interest" description="Disordered" evidence="1">
    <location>
        <begin position="849"/>
        <end position="927"/>
    </location>
</feature>
<sequence length="971" mass="107833">MDFFTRLIGGVSTPKKQAASNNPQQRLARFKKVYNQVLQTWHKSSALHSAPIAAENIRISFQRLTHILNDESRSPSPHLCLSFAASSQIYTAVARIAATAQNEGIVREAVALFAALIDSEEEDFLENENFSRSLMNFIGRTSTSGTVIIGEDVESEIVELLFGIAAKIRLQPEILPVWFTSKEKGDEVAKLDQKEIDFAGVTQKDDFPLCYQLIDHVHHEGRIGDFARTGLLYIFESASKSRELEKWIVESDLSTLMASSLGALYSQLSRKLSILHPKTNLPIILSLSDYIDLQSSSEAESVWSSDFKLHMDTFLSFLAFWQDVLEHCRSIDVRQTLIDHFQILFLQQLLYPSLLESSDVDGGSSVAVLTYLGRILHALDHPELIHMILHYLLALSDPFDTKIRSPRSPLAAKRRMSLMAMSQPAHEDDQMNPSLFNLVDLILTSTQSSNPQTVVAALRLVTVILSKNHHYAVGTLVKTIDIQLKEPQRTIGALNAEMEMYLSVAIACGGESGVDEAYATHLKDMQTMLESHPCSLRQISLDNATPITEHFSVTVPPQVGLHYLIPDDPLLVSLLRVVDKFLLNDVETNLALVEAITSLGSCAQLRLENWLAVDPSKYEFDEEEEEHDRPEDVIDEALRNIYIARQTPQYKAKFTPPLLKSLQGLQAQIDQLRLHIPDLDYHIENRKQTFHVDEEIMDAMAGQPTPSMSHASSSRPSAELQPGPWNAQIPKHVRDAPATPSRSHSPRGRKENLATPQRLPSATASPAPSRLGGRTLVSSPTPGSGDRSRAISPAPTAKARQPGESTMMSGLMTDVSENVAGVLDGRREVRFKITRKRISVEVVRSPNDQTRVKVGPTGSPTTLQYTSIQGPQSSTDGQDKRSTSPEDAGTPSETIENLETQEKGAKHTLESPSEAGNDDDDDDDDDEEQEIIKEASLNHILTNIVILQEFILELVALLQIRASLFQEVRFA</sequence>
<keyword evidence="3" id="KW-1185">Reference proteome</keyword>
<evidence type="ECO:0000256" key="1">
    <source>
        <dbReference type="SAM" id="MobiDB-lite"/>
    </source>
</evidence>
<dbReference type="Pfam" id="PF10257">
    <property type="entry name" value="RAI16-like"/>
    <property type="match status" value="1"/>
</dbReference>
<feature type="compositionally biased region" description="Basic and acidic residues" evidence="1">
    <location>
        <begin position="900"/>
        <end position="909"/>
    </location>
</feature>
<feature type="compositionally biased region" description="Polar residues" evidence="1">
    <location>
        <begin position="858"/>
        <end position="876"/>
    </location>
</feature>
<dbReference type="EMBL" id="ML996565">
    <property type="protein sequence ID" value="KAF2763312.1"/>
    <property type="molecule type" value="Genomic_DNA"/>
</dbReference>
<feature type="compositionally biased region" description="Low complexity" evidence="1">
    <location>
        <begin position="704"/>
        <end position="717"/>
    </location>
</feature>
<proteinExistence type="predicted"/>
<gene>
    <name evidence="2" type="ORF">EJ05DRAFT_33759</name>
</gene>
<organism evidence="2 3">
    <name type="scientific">Pseudovirgaria hyperparasitica</name>
    <dbReference type="NCBI Taxonomy" id="470096"/>
    <lineage>
        <taxon>Eukaryota</taxon>
        <taxon>Fungi</taxon>
        <taxon>Dikarya</taxon>
        <taxon>Ascomycota</taxon>
        <taxon>Pezizomycotina</taxon>
        <taxon>Dothideomycetes</taxon>
        <taxon>Dothideomycetes incertae sedis</taxon>
        <taxon>Acrospermales</taxon>
        <taxon>Acrospermaceae</taxon>
        <taxon>Pseudovirgaria</taxon>
    </lineage>
</organism>
<accession>A0A6A6WMC9</accession>
<dbReference type="PANTHER" id="PTHR21705:SF11">
    <property type="entry name" value="FHIP FAMILY PROTEIN CG3558"/>
    <property type="match status" value="1"/>
</dbReference>
<reference evidence="2" key="1">
    <citation type="journal article" date="2020" name="Stud. Mycol.">
        <title>101 Dothideomycetes genomes: a test case for predicting lifestyles and emergence of pathogens.</title>
        <authorList>
            <person name="Haridas S."/>
            <person name="Albert R."/>
            <person name="Binder M."/>
            <person name="Bloem J."/>
            <person name="Labutti K."/>
            <person name="Salamov A."/>
            <person name="Andreopoulos B."/>
            <person name="Baker S."/>
            <person name="Barry K."/>
            <person name="Bills G."/>
            <person name="Bluhm B."/>
            <person name="Cannon C."/>
            <person name="Castanera R."/>
            <person name="Culley D."/>
            <person name="Daum C."/>
            <person name="Ezra D."/>
            <person name="Gonzalez J."/>
            <person name="Henrissat B."/>
            <person name="Kuo A."/>
            <person name="Liang C."/>
            <person name="Lipzen A."/>
            <person name="Lutzoni F."/>
            <person name="Magnuson J."/>
            <person name="Mondo S."/>
            <person name="Nolan M."/>
            <person name="Ohm R."/>
            <person name="Pangilinan J."/>
            <person name="Park H.-J."/>
            <person name="Ramirez L."/>
            <person name="Alfaro M."/>
            <person name="Sun H."/>
            <person name="Tritt A."/>
            <person name="Yoshinaga Y."/>
            <person name="Zwiers L.-H."/>
            <person name="Turgeon B."/>
            <person name="Goodwin S."/>
            <person name="Spatafora J."/>
            <person name="Crous P."/>
            <person name="Grigoriev I."/>
        </authorList>
    </citation>
    <scope>NUCLEOTIDE SEQUENCE</scope>
    <source>
        <strain evidence="2">CBS 121739</strain>
    </source>
</reference>